<dbReference type="InterPro" id="IPR020630">
    <property type="entry name" value="THF_DH/CycHdrlase_cat_dom"/>
</dbReference>
<comment type="subunit">
    <text evidence="2 12">Homodimer.</text>
</comment>
<dbReference type="PRINTS" id="PR00085">
    <property type="entry name" value="THFDHDRGNASE"/>
</dbReference>
<dbReference type="STRING" id="1514904.SU32_01725"/>
<proteinExistence type="inferred from homology"/>
<dbReference type="PROSITE" id="PS00767">
    <property type="entry name" value="THF_DHG_CYH_2"/>
    <property type="match status" value="1"/>
</dbReference>
<evidence type="ECO:0000256" key="8">
    <source>
        <dbReference type="ARBA" id="ARBA00023002"/>
    </source>
</evidence>
<name>A0A0M9GP42_9HYPH</name>
<dbReference type="OrthoDB" id="9803580at2"/>
<keyword evidence="6 12" id="KW-0378">Hydrolase</keyword>
<dbReference type="CDD" id="cd01080">
    <property type="entry name" value="NAD_bind_m-THF_DH_Cyclohyd"/>
    <property type="match status" value="1"/>
</dbReference>
<comment type="pathway">
    <text evidence="1 12">One-carbon metabolism; tetrahydrofolate interconversion.</text>
</comment>
<dbReference type="GO" id="GO:0004477">
    <property type="term" value="F:methenyltetrahydrofolate cyclohydrolase activity"/>
    <property type="evidence" value="ECO:0007669"/>
    <property type="project" value="UniProtKB-UniRule"/>
</dbReference>
<comment type="caution">
    <text evidence="15">The sequence shown here is derived from an EMBL/GenBank/DDBJ whole genome shotgun (WGS) entry which is preliminary data.</text>
</comment>
<evidence type="ECO:0000256" key="4">
    <source>
        <dbReference type="ARBA" id="ARBA00022605"/>
    </source>
</evidence>
<evidence type="ECO:0000256" key="12">
    <source>
        <dbReference type="HAMAP-Rule" id="MF_01576"/>
    </source>
</evidence>
<dbReference type="InterPro" id="IPR000672">
    <property type="entry name" value="THF_DH/CycHdrlase"/>
</dbReference>
<evidence type="ECO:0000259" key="14">
    <source>
        <dbReference type="Pfam" id="PF02882"/>
    </source>
</evidence>
<dbReference type="Gene3D" id="3.40.50.720">
    <property type="entry name" value="NAD(P)-binding Rossmann-like Domain"/>
    <property type="match status" value="1"/>
</dbReference>
<dbReference type="InterPro" id="IPR046346">
    <property type="entry name" value="Aminoacid_DH-like_N_sf"/>
</dbReference>
<evidence type="ECO:0000256" key="9">
    <source>
        <dbReference type="ARBA" id="ARBA00023102"/>
    </source>
</evidence>
<dbReference type="RefSeq" id="WP_053997605.1">
    <property type="nucleotide sequence ID" value="NZ_JXMU01000002.1"/>
</dbReference>
<dbReference type="Pfam" id="PF02882">
    <property type="entry name" value="THF_DHG_CYH_C"/>
    <property type="match status" value="1"/>
</dbReference>
<keyword evidence="16" id="KW-1185">Reference proteome</keyword>
<dbReference type="PROSITE" id="PS00766">
    <property type="entry name" value="THF_DHG_CYH_1"/>
    <property type="match status" value="1"/>
</dbReference>
<evidence type="ECO:0000313" key="16">
    <source>
        <dbReference type="Proteomes" id="UP000038011"/>
    </source>
</evidence>
<dbReference type="GO" id="GO:0004488">
    <property type="term" value="F:methylenetetrahydrofolate dehydrogenase (NADP+) activity"/>
    <property type="evidence" value="ECO:0007669"/>
    <property type="project" value="UniProtKB-UniRule"/>
</dbReference>
<dbReference type="NCBIfam" id="NF010785">
    <property type="entry name" value="PRK14188.1"/>
    <property type="match status" value="1"/>
</dbReference>
<evidence type="ECO:0000256" key="3">
    <source>
        <dbReference type="ARBA" id="ARBA00022563"/>
    </source>
</evidence>
<comment type="similarity">
    <text evidence="12">Belongs to the tetrahydrofolate dehydrogenase/cyclohydrolase family.</text>
</comment>
<dbReference type="InterPro" id="IPR020631">
    <property type="entry name" value="THF_DH/CycHdrlase_NAD-bd_dom"/>
</dbReference>
<protein>
    <recommendedName>
        <fullName evidence="12">Bifunctional protein FolD</fullName>
    </recommendedName>
    <domain>
        <recommendedName>
            <fullName evidence="12">Methylenetetrahydrofolate dehydrogenase</fullName>
            <ecNumber evidence="12">1.5.1.5</ecNumber>
        </recommendedName>
    </domain>
    <domain>
        <recommendedName>
            <fullName evidence="12">Methenyltetrahydrofolate cyclohydrolase</fullName>
            <ecNumber evidence="12">3.5.4.9</ecNumber>
        </recommendedName>
    </domain>
</protein>
<dbReference type="PATRIC" id="fig|1514904.3.peg.1543"/>
<dbReference type="AlphaFoldDB" id="A0A0M9GP42"/>
<keyword evidence="3 12" id="KW-0554">One-carbon metabolism</keyword>
<dbReference type="HAMAP" id="MF_01576">
    <property type="entry name" value="THF_DHG_CYH"/>
    <property type="match status" value="1"/>
</dbReference>
<evidence type="ECO:0000256" key="6">
    <source>
        <dbReference type="ARBA" id="ARBA00022801"/>
    </source>
</evidence>
<dbReference type="SUPFAM" id="SSF53223">
    <property type="entry name" value="Aminoacid dehydrogenase-like, N-terminal domain"/>
    <property type="match status" value="1"/>
</dbReference>
<sequence>MAEIIDGKAVAADVTAKVKVAADALLEKANVQTGLAVVIVGEDPASKVYVANKGRTAKACGFHSVEHTLPEDTSEQELVDLVECLNDDPSIHGILVQLPLPKHIDDGRIIQTISPEKDVDGFHFINVGKLGTGETDTAFVPCTPAGSMLLIERVLGKDLSGKTAVVVGRSNIVGKPMFNLLLAANATVTVAHSRTQNLEALCKTADILIAAVGRPQMIKGDWVKPGAVLIDVGINRIDAPEKGEGKTRLVGDADFESCQTVAGAITPVPGGVGPMTIAMLMANAVTSAYRSAGEEAPSF</sequence>
<dbReference type="EMBL" id="JXMU01000002">
    <property type="protein sequence ID" value="KPB02497.1"/>
    <property type="molecule type" value="Genomic_DNA"/>
</dbReference>
<dbReference type="Proteomes" id="UP000038011">
    <property type="component" value="Unassembled WGS sequence"/>
</dbReference>
<dbReference type="GO" id="GO:0006164">
    <property type="term" value="P:purine nucleotide biosynthetic process"/>
    <property type="evidence" value="ECO:0007669"/>
    <property type="project" value="UniProtKB-KW"/>
</dbReference>
<evidence type="ECO:0000256" key="10">
    <source>
        <dbReference type="ARBA" id="ARBA00023167"/>
    </source>
</evidence>
<dbReference type="InterPro" id="IPR036291">
    <property type="entry name" value="NAD(P)-bd_dom_sf"/>
</dbReference>
<comment type="function">
    <text evidence="12">Catalyzes the oxidation of 5,10-methylenetetrahydrofolate to 5,10-methenyltetrahydrofolate and then the hydrolysis of 5,10-methenyltetrahydrofolate to 10-formyltetrahydrofolate.</text>
</comment>
<dbReference type="NCBIfam" id="NF010783">
    <property type="entry name" value="PRK14186.1"/>
    <property type="match status" value="1"/>
</dbReference>
<reference evidence="15 16" key="1">
    <citation type="submission" date="2015-01" db="EMBL/GenBank/DDBJ databases">
        <title>Ahrensia donghaiensis sp. nov., a novel dimethylsulphoniopropionate-cleavage bacterium isolated from seawater and emended descriptions of the genus Ahrensia and Ahrensia kielensis.</title>
        <authorList>
            <person name="Liu J."/>
        </authorList>
    </citation>
    <scope>NUCLEOTIDE SEQUENCE [LARGE SCALE GENOMIC DNA]</scope>
    <source>
        <strain evidence="15 16">LZD062</strain>
    </source>
</reference>
<evidence type="ECO:0000256" key="7">
    <source>
        <dbReference type="ARBA" id="ARBA00022857"/>
    </source>
</evidence>
<keyword evidence="7 12" id="KW-0521">NADP</keyword>
<evidence type="ECO:0000256" key="5">
    <source>
        <dbReference type="ARBA" id="ARBA00022755"/>
    </source>
</evidence>
<evidence type="ECO:0000256" key="2">
    <source>
        <dbReference type="ARBA" id="ARBA00011738"/>
    </source>
</evidence>
<accession>A0A0M9GP42</accession>
<organism evidence="15 16">
    <name type="scientific">Ahrensia marina</name>
    <dbReference type="NCBI Taxonomy" id="1514904"/>
    <lineage>
        <taxon>Bacteria</taxon>
        <taxon>Pseudomonadati</taxon>
        <taxon>Pseudomonadota</taxon>
        <taxon>Alphaproteobacteria</taxon>
        <taxon>Hyphomicrobiales</taxon>
        <taxon>Ahrensiaceae</taxon>
        <taxon>Ahrensia</taxon>
    </lineage>
</organism>
<dbReference type="PANTHER" id="PTHR48099:SF5">
    <property type="entry name" value="C-1-TETRAHYDROFOLATE SYNTHASE, CYTOPLASMIC"/>
    <property type="match status" value="1"/>
</dbReference>
<dbReference type="UniPathway" id="UPA00193"/>
<evidence type="ECO:0000313" key="15">
    <source>
        <dbReference type="EMBL" id="KPB02497.1"/>
    </source>
</evidence>
<feature type="domain" description="Tetrahydrofolate dehydrogenase/cyclohydrolase NAD(P)-binding" evidence="14">
    <location>
        <begin position="141"/>
        <end position="290"/>
    </location>
</feature>
<gene>
    <name evidence="12" type="primary">folD</name>
    <name evidence="15" type="ORF">SU32_01725</name>
</gene>
<evidence type="ECO:0000256" key="1">
    <source>
        <dbReference type="ARBA" id="ARBA00004777"/>
    </source>
</evidence>
<evidence type="ECO:0000256" key="11">
    <source>
        <dbReference type="ARBA" id="ARBA00023268"/>
    </source>
</evidence>
<comment type="caution">
    <text evidence="12">Lacks conserved residue(s) required for the propagation of feature annotation.</text>
</comment>
<dbReference type="Pfam" id="PF00763">
    <property type="entry name" value="THF_DHG_CYH"/>
    <property type="match status" value="1"/>
</dbReference>
<dbReference type="SUPFAM" id="SSF51735">
    <property type="entry name" value="NAD(P)-binding Rossmann-fold domains"/>
    <property type="match status" value="1"/>
</dbReference>
<dbReference type="PANTHER" id="PTHR48099">
    <property type="entry name" value="C-1-TETRAHYDROFOLATE SYNTHASE, CYTOPLASMIC-RELATED"/>
    <property type="match status" value="1"/>
</dbReference>
<feature type="domain" description="Tetrahydrofolate dehydrogenase/cyclohydrolase catalytic" evidence="13">
    <location>
        <begin position="5"/>
        <end position="120"/>
    </location>
</feature>
<dbReference type="EC" id="1.5.1.5" evidence="12"/>
<dbReference type="InterPro" id="IPR020867">
    <property type="entry name" value="THF_DH/CycHdrlase_CS"/>
</dbReference>
<dbReference type="GO" id="GO:0009086">
    <property type="term" value="P:methionine biosynthetic process"/>
    <property type="evidence" value="ECO:0007669"/>
    <property type="project" value="UniProtKB-KW"/>
</dbReference>
<dbReference type="FunFam" id="3.40.50.10860:FF:000005">
    <property type="entry name" value="C-1-tetrahydrofolate synthase, cytoplasmic, putative"/>
    <property type="match status" value="1"/>
</dbReference>
<keyword evidence="10 12" id="KW-0486">Methionine biosynthesis</keyword>
<feature type="binding site" evidence="12">
    <location>
        <position position="234"/>
    </location>
    <ligand>
        <name>NADP(+)</name>
        <dbReference type="ChEBI" id="CHEBI:58349"/>
    </ligand>
</feature>
<dbReference type="EC" id="3.5.4.9" evidence="12"/>
<dbReference type="GO" id="GO:0000105">
    <property type="term" value="P:L-histidine biosynthetic process"/>
    <property type="evidence" value="ECO:0007669"/>
    <property type="project" value="UniProtKB-KW"/>
</dbReference>
<keyword evidence="5 12" id="KW-0658">Purine biosynthesis</keyword>
<keyword evidence="11 12" id="KW-0511">Multifunctional enzyme</keyword>
<keyword evidence="9 12" id="KW-0368">Histidine biosynthesis</keyword>
<comment type="catalytic activity">
    <reaction evidence="12">
        <text>(6R)-5,10-methenyltetrahydrofolate + H2O = (6R)-10-formyltetrahydrofolate + H(+)</text>
        <dbReference type="Rhea" id="RHEA:23700"/>
        <dbReference type="ChEBI" id="CHEBI:15377"/>
        <dbReference type="ChEBI" id="CHEBI:15378"/>
        <dbReference type="ChEBI" id="CHEBI:57455"/>
        <dbReference type="ChEBI" id="CHEBI:195366"/>
        <dbReference type="EC" id="3.5.4.9"/>
    </reaction>
</comment>
<keyword evidence="8 12" id="KW-0560">Oxidoreductase</keyword>
<dbReference type="GO" id="GO:0005829">
    <property type="term" value="C:cytosol"/>
    <property type="evidence" value="ECO:0007669"/>
    <property type="project" value="TreeGrafter"/>
</dbReference>
<dbReference type="FunFam" id="3.40.50.720:FF:000006">
    <property type="entry name" value="Bifunctional protein FolD"/>
    <property type="match status" value="1"/>
</dbReference>
<evidence type="ECO:0000259" key="13">
    <source>
        <dbReference type="Pfam" id="PF00763"/>
    </source>
</evidence>
<keyword evidence="4 12" id="KW-0028">Amino-acid biosynthesis</keyword>
<dbReference type="GO" id="GO:0035999">
    <property type="term" value="P:tetrahydrofolate interconversion"/>
    <property type="evidence" value="ECO:0007669"/>
    <property type="project" value="UniProtKB-UniRule"/>
</dbReference>
<dbReference type="Gene3D" id="3.40.50.10860">
    <property type="entry name" value="Leucine Dehydrogenase, chain A, domain 1"/>
    <property type="match status" value="1"/>
</dbReference>
<comment type="catalytic activity">
    <reaction evidence="12">
        <text>(6R)-5,10-methylene-5,6,7,8-tetrahydrofolate + NADP(+) = (6R)-5,10-methenyltetrahydrofolate + NADPH</text>
        <dbReference type="Rhea" id="RHEA:22812"/>
        <dbReference type="ChEBI" id="CHEBI:15636"/>
        <dbReference type="ChEBI" id="CHEBI:57455"/>
        <dbReference type="ChEBI" id="CHEBI:57783"/>
        <dbReference type="ChEBI" id="CHEBI:58349"/>
        <dbReference type="EC" id="1.5.1.5"/>
    </reaction>
</comment>
<feature type="binding site" evidence="12">
    <location>
        <begin position="168"/>
        <end position="170"/>
    </location>
    <ligand>
        <name>NADP(+)</name>
        <dbReference type="ChEBI" id="CHEBI:58349"/>
    </ligand>
</feature>